<name>A0A2T5V8S0_9HYPH</name>
<keyword evidence="5 11" id="KW-0812">Transmembrane</keyword>
<evidence type="ECO:0000256" key="10">
    <source>
        <dbReference type="SAM" id="MobiDB-lite"/>
    </source>
</evidence>
<evidence type="ECO:0000256" key="4">
    <source>
        <dbReference type="ARBA" id="ARBA00022475"/>
    </source>
</evidence>
<feature type="compositionally biased region" description="Polar residues" evidence="10">
    <location>
        <begin position="298"/>
        <end position="319"/>
    </location>
</feature>
<keyword evidence="8 9" id="KW-0975">Bacterial flagellum</keyword>
<accession>A0A2T5V8S0</accession>
<evidence type="ECO:0000256" key="9">
    <source>
        <dbReference type="PIRNR" id="PIRNR004862"/>
    </source>
</evidence>
<dbReference type="GO" id="GO:0009431">
    <property type="term" value="C:bacterial-type flagellum basal body, MS ring"/>
    <property type="evidence" value="ECO:0007669"/>
    <property type="project" value="InterPro"/>
</dbReference>
<keyword evidence="14" id="KW-0966">Cell projection</keyword>
<dbReference type="InterPro" id="IPR006182">
    <property type="entry name" value="FliF_N_dom"/>
</dbReference>
<comment type="subcellular location">
    <subcellularLocation>
        <location evidence="1 9">Bacterial flagellum basal body</location>
    </subcellularLocation>
    <subcellularLocation>
        <location evidence="2">Cell membrane</location>
        <topology evidence="2">Multi-pass membrane protein</topology>
    </subcellularLocation>
</comment>
<dbReference type="PANTHER" id="PTHR30046:SF0">
    <property type="entry name" value="FLAGELLAR M-RING PROTEIN"/>
    <property type="match status" value="1"/>
</dbReference>
<feature type="domain" description="Flagellar M-ring C-terminal" evidence="13">
    <location>
        <begin position="249"/>
        <end position="413"/>
    </location>
</feature>
<comment type="caution">
    <text evidence="14">The sequence shown here is derived from an EMBL/GenBank/DDBJ whole genome shotgun (WGS) entry which is preliminary data.</text>
</comment>
<evidence type="ECO:0000256" key="7">
    <source>
        <dbReference type="ARBA" id="ARBA00023136"/>
    </source>
</evidence>
<keyword evidence="14" id="KW-0282">Flagellum</keyword>
<keyword evidence="4" id="KW-1003">Cell membrane</keyword>
<dbReference type="InterPro" id="IPR045851">
    <property type="entry name" value="AMP-bd_C_sf"/>
</dbReference>
<dbReference type="PRINTS" id="PR01009">
    <property type="entry name" value="FLGMRINGFLIF"/>
</dbReference>
<evidence type="ECO:0000256" key="3">
    <source>
        <dbReference type="ARBA" id="ARBA00007971"/>
    </source>
</evidence>
<dbReference type="NCBIfam" id="TIGR00206">
    <property type="entry name" value="fliF"/>
    <property type="match status" value="1"/>
</dbReference>
<dbReference type="PIRSF" id="PIRSF004862">
    <property type="entry name" value="FliF"/>
    <property type="match status" value="1"/>
</dbReference>
<feature type="transmembrane region" description="Helical" evidence="11">
    <location>
        <begin position="22"/>
        <end position="43"/>
    </location>
</feature>
<sequence length="551" mass="59597">MPGREHAEKLWSNLLELGPKRLIALALIGLATMMTVGFGAYYLSRPEMVMLYTGLEGEDVSRIGAALQDAGIPYDINAEGTAVLVNHSATARARMLLAERGLPRGAEAGYELFDQIGSLGLTSFMQEVTRVRALEGEIARTIQLMSGVRAARVHIVMPEKGSFRRDQQPPSASVVIRMDSADEVKTAEAIRHLVAAAVPGMTADKVTVLDTHGTMLATGKDPANASAGMMASLEEAVNARIQENIRTTLTPYLGLDNFEVSVTASLNTDRKHTNEVIYDPDSRTERSVRTVREEETSQNASSEPPTTVEQNLPNENVTANAGDRSNEENNRREETVNYEISSKTIETARDGYRVDRLSIAVLVDKARMMKTLGEDAGEEAVDAQLADIKQIVASAAGIDAKRGDSVTVSMVDFIANGRDLEPVPPISLVELFVRQSGNVINALTILIVAGMLVWFGLRPALAALVPAKAPPAQISEFEALPGSAEAQAALEGGEGEAALRLAPPDHSLLIQDLTRKINQSPLKKLEPLLDLDEDQAAAILKQWMYETEVVR</sequence>
<evidence type="ECO:0000256" key="1">
    <source>
        <dbReference type="ARBA" id="ARBA00004117"/>
    </source>
</evidence>
<evidence type="ECO:0000256" key="6">
    <source>
        <dbReference type="ARBA" id="ARBA00022989"/>
    </source>
</evidence>
<keyword evidence="6 11" id="KW-1133">Transmembrane helix</keyword>
<dbReference type="Pfam" id="PF01514">
    <property type="entry name" value="YscJ_FliF"/>
    <property type="match status" value="1"/>
</dbReference>
<feature type="compositionally biased region" description="Basic and acidic residues" evidence="10">
    <location>
        <begin position="324"/>
        <end position="335"/>
    </location>
</feature>
<dbReference type="InterPro" id="IPR013556">
    <property type="entry name" value="Flag_M-ring_C"/>
</dbReference>
<dbReference type="PANTHER" id="PTHR30046">
    <property type="entry name" value="FLAGELLAR M-RING PROTEIN"/>
    <property type="match status" value="1"/>
</dbReference>
<dbReference type="InterPro" id="IPR043427">
    <property type="entry name" value="YscJ/FliF"/>
</dbReference>
<keyword evidence="15" id="KW-1185">Reference proteome</keyword>
<reference evidence="14 15" key="1">
    <citation type="submission" date="2018-04" db="EMBL/GenBank/DDBJ databases">
        <title>Genomic Encyclopedia of Archaeal and Bacterial Type Strains, Phase II (KMG-II): from individual species to whole genera.</title>
        <authorList>
            <person name="Goeker M."/>
        </authorList>
    </citation>
    <scope>NUCLEOTIDE SEQUENCE [LARGE SCALE GENOMIC DNA]</scope>
    <source>
        <strain evidence="14 15">DSM 23382</strain>
    </source>
</reference>
<organism evidence="14 15">
    <name type="scientific">Breoghania corrubedonensis</name>
    <dbReference type="NCBI Taxonomy" id="665038"/>
    <lineage>
        <taxon>Bacteria</taxon>
        <taxon>Pseudomonadati</taxon>
        <taxon>Pseudomonadota</taxon>
        <taxon>Alphaproteobacteria</taxon>
        <taxon>Hyphomicrobiales</taxon>
        <taxon>Stappiaceae</taxon>
        <taxon>Breoghania</taxon>
    </lineage>
</organism>
<evidence type="ECO:0000256" key="5">
    <source>
        <dbReference type="ARBA" id="ARBA00022692"/>
    </source>
</evidence>
<dbReference type="Proteomes" id="UP000244081">
    <property type="component" value="Unassembled WGS sequence"/>
</dbReference>
<keyword evidence="14" id="KW-0969">Cilium</keyword>
<evidence type="ECO:0000313" key="15">
    <source>
        <dbReference type="Proteomes" id="UP000244081"/>
    </source>
</evidence>
<dbReference type="EMBL" id="QAYG01000005">
    <property type="protein sequence ID" value="PTW60156.1"/>
    <property type="molecule type" value="Genomic_DNA"/>
</dbReference>
<gene>
    <name evidence="14" type="ORF">C8N35_105159</name>
</gene>
<evidence type="ECO:0000256" key="2">
    <source>
        <dbReference type="ARBA" id="ARBA00004651"/>
    </source>
</evidence>
<dbReference type="Gene3D" id="3.30.300.30">
    <property type="match status" value="1"/>
</dbReference>
<feature type="domain" description="Flagellar M-ring N-terminal" evidence="12">
    <location>
        <begin position="44"/>
        <end position="217"/>
    </location>
</feature>
<protein>
    <recommendedName>
        <fullName evidence="9">Flagellar M-ring protein</fullName>
    </recommendedName>
</protein>
<comment type="function">
    <text evidence="9">The M ring may be actively involved in energy transduction.</text>
</comment>
<dbReference type="Pfam" id="PF08345">
    <property type="entry name" value="YscJ_FliF_C"/>
    <property type="match status" value="1"/>
</dbReference>
<dbReference type="RefSeq" id="WP_107990440.1">
    <property type="nucleotide sequence ID" value="NZ_QAYG01000005.1"/>
</dbReference>
<dbReference type="GO" id="GO:0003774">
    <property type="term" value="F:cytoskeletal motor activity"/>
    <property type="evidence" value="ECO:0007669"/>
    <property type="project" value="InterPro"/>
</dbReference>
<evidence type="ECO:0000259" key="12">
    <source>
        <dbReference type="Pfam" id="PF01514"/>
    </source>
</evidence>
<dbReference type="OrthoDB" id="9807026at2"/>
<dbReference type="AlphaFoldDB" id="A0A2T5V8S0"/>
<comment type="similarity">
    <text evidence="3 9">Belongs to the FliF family.</text>
</comment>
<keyword evidence="7 11" id="KW-0472">Membrane</keyword>
<dbReference type="GO" id="GO:0005886">
    <property type="term" value="C:plasma membrane"/>
    <property type="evidence" value="ECO:0007669"/>
    <property type="project" value="UniProtKB-SubCell"/>
</dbReference>
<evidence type="ECO:0000256" key="8">
    <source>
        <dbReference type="ARBA" id="ARBA00023143"/>
    </source>
</evidence>
<evidence type="ECO:0000313" key="14">
    <source>
        <dbReference type="EMBL" id="PTW60156.1"/>
    </source>
</evidence>
<feature type="compositionally biased region" description="Basic and acidic residues" evidence="10">
    <location>
        <begin position="273"/>
        <end position="295"/>
    </location>
</feature>
<dbReference type="Gene3D" id="3.30.70.1530">
    <property type="entry name" value="Hypothetical protein rpa1041"/>
    <property type="match status" value="1"/>
</dbReference>
<dbReference type="GO" id="GO:0071973">
    <property type="term" value="P:bacterial-type flagellum-dependent cell motility"/>
    <property type="evidence" value="ECO:0007669"/>
    <property type="project" value="InterPro"/>
</dbReference>
<evidence type="ECO:0000256" key="11">
    <source>
        <dbReference type="SAM" id="Phobius"/>
    </source>
</evidence>
<proteinExistence type="inferred from homology"/>
<evidence type="ECO:0000259" key="13">
    <source>
        <dbReference type="Pfam" id="PF08345"/>
    </source>
</evidence>
<dbReference type="InterPro" id="IPR000067">
    <property type="entry name" value="FlgMring_FliF"/>
</dbReference>
<feature type="region of interest" description="Disordered" evidence="10">
    <location>
        <begin position="273"/>
        <end position="335"/>
    </location>
</feature>